<dbReference type="InterPro" id="IPR056976">
    <property type="entry name" value="EGF1_RECK"/>
</dbReference>
<dbReference type="GO" id="GO:0030198">
    <property type="term" value="P:extracellular matrix organization"/>
    <property type="evidence" value="ECO:0007669"/>
    <property type="project" value="TreeGrafter"/>
</dbReference>
<feature type="transmembrane region" description="Helical" evidence="1">
    <location>
        <begin position="2027"/>
        <end position="2047"/>
    </location>
</feature>
<dbReference type="InterPro" id="IPR039016">
    <property type="entry name" value="RECK"/>
</dbReference>
<organism evidence="3 4">
    <name type="scientific">Euphydryas editha</name>
    <name type="common">Edith's checkerspot</name>
    <dbReference type="NCBI Taxonomy" id="104508"/>
    <lineage>
        <taxon>Eukaryota</taxon>
        <taxon>Metazoa</taxon>
        <taxon>Ecdysozoa</taxon>
        <taxon>Arthropoda</taxon>
        <taxon>Hexapoda</taxon>
        <taxon>Insecta</taxon>
        <taxon>Pterygota</taxon>
        <taxon>Neoptera</taxon>
        <taxon>Endopterygota</taxon>
        <taxon>Lepidoptera</taxon>
        <taxon>Glossata</taxon>
        <taxon>Ditrysia</taxon>
        <taxon>Papilionoidea</taxon>
        <taxon>Nymphalidae</taxon>
        <taxon>Nymphalinae</taxon>
        <taxon>Euphydryas</taxon>
    </lineage>
</organism>
<dbReference type="Gene3D" id="3.30.60.30">
    <property type="match status" value="1"/>
</dbReference>
<dbReference type="GO" id="GO:0005886">
    <property type="term" value="C:plasma membrane"/>
    <property type="evidence" value="ECO:0007669"/>
    <property type="project" value="TreeGrafter"/>
</dbReference>
<dbReference type="EMBL" id="CAKOGL010000012">
    <property type="protein sequence ID" value="CAH2093096.1"/>
    <property type="molecule type" value="Genomic_DNA"/>
</dbReference>
<keyword evidence="1" id="KW-0472">Membrane</keyword>
<gene>
    <name evidence="3" type="ORF">EEDITHA_LOCUS8794</name>
</gene>
<dbReference type="Pfam" id="PF07648">
    <property type="entry name" value="Kazal_2"/>
    <property type="match status" value="2"/>
</dbReference>
<dbReference type="InterPro" id="IPR055110">
    <property type="entry name" value="RECK-like_N"/>
</dbReference>
<dbReference type="InterPro" id="IPR036058">
    <property type="entry name" value="Kazal_dom_sf"/>
</dbReference>
<keyword evidence="4" id="KW-1185">Reference proteome</keyword>
<keyword evidence="1" id="KW-1133">Transmembrane helix</keyword>
<dbReference type="SMART" id="SM00280">
    <property type="entry name" value="KAZAL"/>
    <property type="match status" value="3"/>
</dbReference>
<evidence type="ECO:0000313" key="4">
    <source>
        <dbReference type="Proteomes" id="UP001153954"/>
    </source>
</evidence>
<keyword evidence="1" id="KW-0812">Transmembrane</keyword>
<dbReference type="PANTHER" id="PTHR13487">
    <property type="entry name" value="SERINE PROTEASE INHIBITOR"/>
    <property type="match status" value="1"/>
</dbReference>
<dbReference type="InterPro" id="IPR002350">
    <property type="entry name" value="Kazal_dom"/>
</dbReference>
<dbReference type="GO" id="GO:0008191">
    <property type="term" value="F:metalloendopeptidase inhibitor activity"/>
    <property type="evidence" value="ECO:0007669"/>
    <property type="project" value="InterPro"/>
</dbReference>
<comment type="caution">
    <text evidence="3">The sequence shown here is derived from an EMBL/GenBank/DDBJ whole genome shotgun (WGS) entry which is preliminary data.</text>
</comment>
<name>A0AAU9U595_EUPED</name>
<dbReference type="Pfam" id="PF23332">
    <property type="entry name" value="CC4_RECK"/>
    <property type="match status" value="2"/>
</dbReference>
<protein>
    <recommendedName>
        <fullName evidence="2">Kazal-like domain-containing protein</fullName>
    </recommendedName>
</protein>
<dbReference type="SUPFAM" id="SSF100895">
    <property type="entry name" value="Kazal-type serine protease inhibitors"/>
    <property type="match status" value="2"/>
</dbReference>
<reference evidence="3" key="1">
    <citation type="submission" date="2022-03" db="EMBL/GenBank/DDBJ databases">
        <authorList>
            <person name="Tunstrom K."/>
        </authorList>
    </citation>
    <scope>NUCLEOTIDE SEQUENCE</scope>
</reference>
<dbReference type="Pfam" id="PF22961">
    <property type="entry name" value="RECK-like_N"/>
    <property type="match status" value="1"/>
</dbReference>
<feature type="domain" description="Kazal-like" evidence="2">
    <location>
        <begin position="1780"/>
        <end position="1834"/>
    </location>
</feature>
<evidence type="ECO:0000256" key="1">
    <source>
        <dbReference type="SAM" id="Phobius"/>
    </source>
</evidence>
<dbReference type="PROSITE" id="PS51465">
    <property type="entry name" value="KAZAL_2"/>
    <property type="match status" value="1"/>
</dbReference>
<dbReference type="Pfam" id="PF25027">
    <property type="entry name" value="EGF1_RECK"/>
    <property type="match status" value="1"/>
</dbReference>
<evidence type="ECO:0000313" key="3">
    <source>
        <dbReference type="EMBL" id="CAH2093096.1"/>
    </source>
</evidence>
<proteinExistence type="predicted"/>
<dbReference type="InterPro" id="IPR056979">
    <property type="entry name" value="FZ_RECK"/>
</dbReference>
<dbReference type="Proteomes" id="UP001153954">
    <property type="component" value="Unassembled WGS sequence"/>
</dbReference>
<dbReference type="InterPro" id="IPR056978">
    <property type="entry name" value="CC4_RECK"/>
</dbReference>
<dbReference type="Pfam" id="PF23298">
    <property type="entry name" value="FZ_RECK"/>
    <property type="match status" value="19"/>
</dbReference>
<dbReference type="PANTHER" id="PTHR13487:SF3">
    <property type="entry name" value="REVERSION-INDUCING CYSTEINE-RICH PROTEIN WITH KAZAL MOTIFS"/>
    <property type="match status" value="1"/>
</dbReference>
<accession>A0AAU9U595</accession>
<sequence>MSLVEIASDSAMREERIQNIYKFCTPPHLIEFWTCMNQTIQEVVSGSSWWGRACCTLGHSSRCRHACATAADATALTEPCRRSDEIAFFDCVQRQQEAQWCCSQTQSLSCHEACQRAVWRVGQTRADSGARERAIEMCEQSPPLLHCMRELTGSTVHTDTSKYLPCCHESPSQECRSTCELVLRRTGESQEIAEALSQECGAPAIHDGMWQCFLRKDAPPETKDVIPHDVAKLHCCQKGATINCRRLCFNTFNNGWQLNWQKFYTECLGDPQETEMAECIEEVEAPCSLGCGGLTYCSQLNNRPTSLFRSCSSQADLDAHLAVAEQKGSGHVTVAGVQLPLKNSSQCTADVWKSVACALHVKPCTTKGHSSLLCTEDCKRLVSSCVEWSRAPLSAAALCARLAPRDPAAPCVSLRDFMSPSEYMAHGRPPPGPSSLLCTEDCKRLVSSCVEWSRAPLSAAALCARLAPRDPAAPCVSLRDFMSPSEYMAHGRPPPGPSSLLCTEDCKRLVSSCVEWSRAPLSAAALCARLAPRDPAAPCVSLRDFMSPSEYMAHGRPPPGPSSLLCTEDCKRLVSSCVEWSRAPLSAAALCARLAPRDPAAPCVSLRDFMSPSEYMAHGRPPPGPSSLLCTEDCKRLVSSCVEWSRAPLSAAALCARLAPRDPAAPCVSLRDFMSPSEYMAHGRPPPGPSSLLCTEDCKRLVSSCVEWSRAPLSAAALCARLAPRDPAAPCVSLRDFMSPSEYMAHGRPPPGPSSLLCTEDCKRLVSSCVEWSRAPLSAAALCARLAPRDPAAPCVSLRDFMSPSEYMAHGRPPPGPSSLLCTEDCKRLVSSCVEWSRAPLSAAALCARLAPRDPAAPCVSLRDFMSPSEYMAHGRPPPGPSSLLCTEDCKRLVSSCVEWSRAPLSAAALCARLAPRDPAAPCVSLRDFMSPSEYMAHGRPPPGPSSLLCTEDCKRLVSSCVEWSRAPLSAAALCARLAPRDPAAPCVSLRDFMSPSEYMAHGRPPPGPSSLLCTEDCKRLVSSCVEWSRAPLSAAALCARLAPRDPAAPCVSLRDFMSPSEYMAHGRPPPGPSSLLCTEDCKRLVSSCVEWSRAPLSAAALCARLAPRDPAAPCVSLRDFMSPSEYMAHGRPPPGPSSLLCTEDCKRLVSSCVEWSRAPLSAAALCARLAPRDPAAPCVSLRDFMSPSEYMAHGRPPPGPSSLLCTEDCKRLVSSCVEWSRAPLSAAALCARLAPRDPAAPCVSLRDFMSPSEYMAHGRPPPGPSSLLCTEDCKRLVSSCVEWSRAPLSAAALCARLAPRDPAAPCVSLRDFMSPSEYMAHGRPPPGPSSLLCTEDCKRLVSSCVEWSRAPLSAAALCARLAPRDPAAPCVSLRDFMSPSEYMAHGRPPPGPSSLLCTEDCKRLVSSCVEWSRAPLSAAALCARLAPRDPAAPCVSLRDFMSPSEYMAHGRPPPGPSSLLCTEDCKRLVSSCVEWSRAPLSAAALCARLAPRDPAAPCVSLRDFMSPSEYMAHGRPPPGPSSLLCTEDCKRLVSSCVEWSRAPLSAAALCARLAPRDPAAPCVSLRDFMSPSTEPPLLLALEQVTSPCAGSPCNATQVCVINRNCLLGGSCLRYSCVDGCPLGDGSTYVVPIGSWVRVPMPCASQKVCIKICRCGNRGLSHCQPLPNVALDNCRLHDKVVKHGEKYYMECNACVCVAGERVCARRACGRAALLTGLPCNCPPHHLPVHSPGRLYPNACLAKCAGATDAEIEFGSRGACAAGAACARRHACLPARSVCLSRLQAACPQHKCVNTTSCNTQPTNPVCDTDGHTHTNPCHLVMSGRKLAYWGQCLKGCSSSTTVCGVNGVTYSSECAAWAEYVSVDYIGPCYAVGPISDLMEPKCQFDRIICPPLKKRDCLGFTAPGACCPKCGGALRILYSKKQIDRALYGTNISATVINLHNVLSALDRHIKVAECALRGYLTIEMEIFVTVETILKNPTDLQLHVCVLEAEKLADLINRESALITSDLGLSALSYALTVHTHPTQGASSISLSIAIIFTYFSVLLLR</sequence>
<evidence type="ECO:0000259" key="2">
    <source>
        <dbReference type="PROSITE" id="PS51465"/>
    </source>
</evidence>